<dbReference type="AlphaFoldDB" id="A0A2T2NU21"/>
<evidence type="ECO:0000313" key="3">
    <source>
        <dbReference type="Proteomes" id="UP000240883"/>
    </source>
</evidence>
<evidence type="ECO:0000256" key="1">
    <source>
        <dbReference type="SAM" id="Phobius"/>
    </source>
</evidence>
<keyword evidence="3" id="KW-1185">Reference proteome</keyword>
<accession>A0A2T2NU21</accession>
<keyword evidence="1" id="KW-0812">Transmembrane</keyword>
<reference evidence="2 3" key="1">
    <citation type="journal article" date="2018" name="Front. Microbiol.">
        <title>Genome-Wide Analysis of Corynespora cassiicola Leaf Fall Disease Putative Effectors.</title>
        <authorList>
            <person name="Lopez D."/>
            <person name="Ribeiro S."/>
            <person name="Label P."/>
            <person name="Fumanal B."/>
            <person name="Venisse J.S."/>
            <person name="Kohler A."/>
            <person name="de Oliveira R.R."/>
            <person name="Labutti K."/>
            <person name="Lipzen A."/>
            <person name="Lail K."/>
            <person name="Bauer D."/>
            <person name="Ohm R.A."/>
            <person name="Barry K.W."/>
            <person name="Spatafora J."/>
            <person name="Grigoriev I.V."/>
            <person name="Martin F.M."/>
            <person name="Pujade-Renaud V."/>
        </authorList>
    </citation>
    <scope>NUCLEOTIDE SEQUENCE [LARGE SCALE GENOMIC DNA]</scope>
    <source>
        <strain evidence="2 3">Philippines</strain>
    </source>
</reference>
<evidence type="ECO:0000313" key="2">
    <source>
        <dbReference type="EMBL" id="PSN68942.1"/>
    </source>
</evidence>
<sequence>MMCRRYDACMLRTRPQCYRVKPCIAKASLQEKKKSPTFKDVETGTARRYALFRLQPHLLVAAHLGTVLVFGALTS</sequence>
<keyword evidence="1" id="KW-1133">Transmembrane helix</keyword>
<gene>
    <name evidence="2" type="ORF">BS50DRAFT_572125</name>
</gene>
<name>A0A2T2NU21_CORCC</name>
<protein>
    <submittedName>
        <fullName evidence="2">Uncharacterized protein</fullName>
    </submittedName>
</protein>
<feature type="transmembrane region" description="Helical" evidence="1">
    <location>
        <begin position="57"/>
        <end position="74"/>
    </location>
</feature>
<organism evidence="2 3">
    <name type="scientific">Corynespora cassiicola Philippines</name>
    <dbReference type="NCBI Taxonomy" id="1448308"/>
    <lineage>
        <taxon>Eukaryota</taxon>
        <taxon>Fungi</taxon>
        <taxon>Dikarya</taxon>
        <taxon>Ascomycota</taxon>
        <taxon>Pezizomycotina</taxon>
        <taxon>Dothideomycetes</taxon>
        <taxon>Pleosporomycetidae</taxon>
        <taxon>Pleosporales</taxon>
        <taxon>Corynesporascaceae</taxon>
        <taxon>Corynespora</taxon>
    </lineage>
</organism>
<dbReference type="EMBL" id="KZ678133">
    <property type="protein sequence ID" value="PSN68942.1"/>
    <property type="molecule type" value="Genomic_DNA"/>
</dbReference>
<proteinExistence type="predicted"/>
<keyword evidence="1" id="KW-0472">Membrane</keyword>
<dbReference type="Proteomes" id="UP000240883">
    <property type="component" value="Unassembled WGS sequence"/>
</dbReference>